<evidence type="ECO:0000313" key="12">
    <source>
        <dbReference type="EMBL" id="KAA0197871.1"/>
    </source>
</evidence>
<evidence type="ECO:0000259" key="11">
    <source>
        <dbReference type="Pfam" id="PF00155"/>
    </source>
</evidence>
<dbReference type="InterPro" id="IPR045088">
    <property type="entry name" value="ALAT1/2-like"/>
</dbReference>
<dbReference type="Gene3D" id="3.90.1150.10">
    <property type="entry name" value="Aspartate Aminotransferase, domain 1"/>
    <property type="match status" value="1"/>
</dbReference>
<reference evidence="12" key="2">
    <citation type="journal article" date="2018" name="Environ. Sci. Technol.">
        <title>The Toxicogenome of Hyalella azteca: A Model for Sediment Ecotoxicology and Evolutionary Toxicology.</title>
        <authorList>
            <person name="Poynton H.C."/>
            <person name="Hasenbein S."/>
            <person name="Benoit J.B."/>
            <person name="Sepulveda M.S."/>
            <person name="Poelchau M.F."/>
            <person name="Hughes D.S.T."/>
            <person name="Murali S.C."/>
            <person name="Chen S."/>
            <person name="Glastad K.M."/>
            <person name="Goodisman M.A.D."/>
            <person name="Werren J.H."/>
            <person name="Vineis J.H."/>
            <person name="Bowen J.L."/>
            <person name="Friedrich M."/>
            <person name="Jones J."/>
            <person name="Robertson H.M."/>
            <person name="Feyereisen R."/>
            <person name="Mechler-Hickson A."/>
            <person name="Mathers N."/>
            <person name="Lee C.E."/>
            <person name="Colbourne J.K."/>
            <person name="Biales A."/>
            <person name="Johnston J.S."/>
            <person name="Wellborn G.A."/>
            <person name="Rosendale A.J."/>
            <person name="Cridge A.G."/>
            <person name="Munoz-Torres M.C."/>
            <person name="Bain P.A."/>
            <person name="Manny A.R."/>
            <person name="Major K.M."/>
            <person name="Lambert F.N."/>
            <person name="Vulpe C.D."/>
            <person name="Tuck P."/>
            <person name="Blalock B.J."/>
            <person name="Lin Y.Y."/>
            <person name="Smith M.E."/>
            <person name="Ochoa-Acuna H."/>
            <person name="Chen M.M."/>
            <person name="Childers C.P."/>
            <person name="Qu J."/>
            <person name="Dugan S."/>
            <person name="Lee S.L."/>
            <person name="Chao H."/>
            <person name="Dinh H."/>
            <person name="Han Y."/>
            <person name="Doddapaneni H."/>
            <person name="Worley K.C."/>
            <person name="Muzny D.M."/>
            <person name="Gibbs R.A."/>
            <person name="Richards S."/>
        </authorList>
    </citation>
    <scope>NUCLEOTIDE SEQUENCE</scope>
    <source>
        <strain evidence="12">HAZT.00-mixed</strain>
        <tissue evidence="12">Whole organism</tissue>
    </source>
</reference>
<accession>A0A6A0H4E2</accession>
<dbReference type="EC" id="2.6.1.2" evidence="8"/>
<proteinExistence type="inferred from homology"/>
<evidence type="ECO:0000256" key="7">
    <source>
        <dbReference type="ARBA" id="ARBA00025785"/>
    </source>
</evidence>
<dbReference type="EMBL" id="JQDR03007943">
    <property type="protein sequence ID" value="KAA0197871.1"/>
    <property type="molecule type" value="Genomic_DNA"/>
</dbReference>
<dbReference type="Proteomes" id="UP000711488">
    <property type="component" value="Unassembled WGS sequence"/>
</dbReference>
<evidence type="ECO:0000256" key="8">
    <source>
        <dbReference type="ARBA" id="ARBA00026106"/>
    </source>
</evidence>
<evidence type="ECO:0000256" key="4">
    <source>
        <dbReference type="ARBA" id="ARBA00022679"/>
    </source>
</evidence>
<comment type="cofactor">
    <cofactor evidence="1">
        <name>pyridoxal 5'-phosphate</name>
        <dbReference type="ChEBI" id="CHEBI:597326"/>
    </cofactor>
</comment>
<keyword evidence="5" id="KW-0663">Pyridoxal phosphate</keyword>
<dbReference type="InterPro" id="IPR004839">
    <property type="entry name" value="Aminotransferase_I/II_large"/>
</dbReference>
<comment type="pathway">
    <text evidence="6">Amino-acid degradation; L-alanine degradation via transaminase pathway; pyruvate from L-alanine: step 1/1.</text>
</comment>
<evidence type="ECO:0000256" key="6">
    <source>
        <dbReference type="ARBA" id="ARBA00025708"/>
    </source>
</evidence>
<comment type="subunit">
    <text evidence="2">Homodimer.</text>
</comment>
<dbReference type="PANTHER" id="PTHR11751">
    <property type="entry name" value="ALANINE AMINOTRANSFERASE"/>
    <property type="match status" value="1"/>
</dbReference>
<dbReference type="Pfam" id="PF00155">
    <property type="entry name" value="Aminotran_1_2"/>
    <property type="match status" value="1"/>
</dbReference>
<protein>
    <recommendedName>
        <fullName evidence="8">alanine transaminase</fullName>
        <ecNumber evidence="8">2.6.1.2</ecNumber>
    </recommendedName>
</protein>
<dbReference type="InterPro" id="IPR015424">
    <property type="entry name" value="PyrdxlP-dep_Trfase"/>
</dbReference>
<evidence type="ECO:0000256" key="10">
    <source>
        <dbReference type="SAM" id="SignalP"/>
    </source>
</evidence>
<keyword evidence="3" id="KW-0032">Aminotransferase</keyword>
<dbReference type="GO" id="GO:0030170">
    <property type="term" value="F:pyridoxal phosphate binding"/>
    <property type="evidence" value="ECO:0007669"/>
    <property type="project" value="InterPro"/>
</dbReference>
<dbReference type="PANTHER" id="PTHR11751:SF29">
    <property type="entry name" value="ALANINE TRANSAMINASE"/>
    <property type="match status" value="1"/>
</dbReference>
<reference evidence="12" key="1">
    <citation type="submission" date="2014-08" db="EMBL/GenBank/DDBJ databases">
        <authorList>
            <person name="Murali S."/>
            <person name="Richards S."/>
            <person name="Bandaranaike D."/>
            <person name="Bellair M."/>
            <person name="Blankenburg K."/>
            <person name="Chao H."/>
            <person name="Dinh H."/>
            <person name="Doddapaneni H."/>
            <person name="Dugan-Rocha S."/>
            <person name="Elkadiri S."/>
            <person name="Gnanaolivu R."/>
            <person name="Hughes D."/>
            <person name="Lee S."/>
            <person name="Li M."/>
            <person name="Ming W."/>
            <person name="Munidasa M."/>
            <person name="Muniz J."/>
            <person name="Nguyen L."/>
            <person name="Osuji N."/>
            <person name="Pu L.-L."/>
            <person name="Puazo M."/>
            <person name="Skinner E."/>
            <person name="Qu C."/>
            <person name="Quiroz J."/>
            <person name="Raj R."/>
            <person name="Weissenberger G."/>
            <person name="Xin Y."/>
            <person name="Zou X."/>
            <person name="Han Y."/>
            <person name="Worley K."/>
            <person name="Muzny D."/>
            <person name="Gibbs R."/>
        </authorList>
    </citation>
    <scope>NUCLEOTIDE SEQUENCE</scope>
    <source>
        <strain evidence="12">HAZT.00-mixed</strain>
        <tissue evidence="12">Whole organism</tissue>
    </source>
</reference>
<dbReference type="GO" id="GO:0004021">
    <property type="term" value="F:L-alanine:2-oxoglutarate aminotransferase activity"/>
    <property type="evidence" value="ECO:0007669"/>
    <property type="project" value="UniProtKB-EC"/>
</dbReference>
<dbReference type="Gene3D" id="3.40.640.10">
    <property type="entry name" value="Type I PLP-dependent aspartate aminotransferase-like (Major domain)"/>
    <property type="match status" value="1"/>
</dbReference>
<sequence>MKLCPYACSHNCSLSTLVLQVVSVCLFPQLFADSNIPEDAKARARLVLDGCKGGSLGSYSDSAGIEIIRHHVADYITRRDGGIKSSWEDIVLCAGASEGIKGLLQVMTNHTDGQRIGVMVPIPQYPLYSATLAEFDLEQVSYYLDESANWALDVEELERSIAEAKTRCSPRALVVINPGNPTGQVLSRPNIEAIIKCTNTTFMPMAAPSTPSRRSCFMGECGLRGGYAELVNVDPAVKAMFLKMISAKLCPTTLGQAVVECVVNPPVAGDPSYESFEAEKGEVLRSLAQRAKLVAETFNTVPGMSCNVVQGAMYAFPQISMPPKVSELSCSPSDILAP</sequence>
<keyword evidence="4" id="KW-0808">Transferase</keyword>
<reference evidence="12" key="3">
    <citation type="submission" date="2019-06" db="EMBL/GenBank/DDBJ databases">
        <authorList>
            <person name="Poynton C."/>
            <person name="Hasenbein S."/>
            <person name="Benoit J.B."/>
            <person name="Sepulveda M.S."/>
            <person name="Poelchau M.F."/>
            <person name="Murali S.C."/>
            <person name="Chen S."/>
            <person name="Glastad K.M."/>
            <person name="Werren J.H."/>
            <person name="Vineis J.H."/>
            <person name="Bowen J.L."/>
            <person name="Friedrich M."/>
            <person name="Jones J."/>
            <person name="Robertson H.M."/>
            <person name="Feyereisen R."/>
            <person name="Mechler-Hickson A."/>
            <person name="Mathers N."/>
            <person name="Lee C.E."/>
            <person name="Colbourne J.K."/>
            <person name="Biales A."/>
            <person name="Johnston J.S."/>
            <person name="Wellborn G.A."/>
            <person name="Rosendale A.J."/>
            <person name="Cridge A.G."/>
            <person name="Munoz-Torres M.C."/>
            <person name="Bain P.A."/>
            <person name="Manny A.R."/>
            <person name="Major K.M."/>
            <person name="Lambert F.N."/>
            <person name="Vulpe C.D."/>
            <person name="Tuck P."/>
            <person name="Blalock B.J."/>
            <person name="Lin Y.-Y."/>
            <person name="Smith M.E."/>
            <person name="Ochoa-Acuna H."/>
            <person name="Chen M.-J.M."/>
            <person name="Childers C.P."/>
            <person name="Qu J."/>
            <person name="Dugan S."/>
            <person name="Lee S.L."/>
            <person name="Chao H."/>
            <person name="Dinh H."/>
            <person name="Han Y."/>
            <person name="Doddapaneni H."/>
            <person name="Worley K.C."/>
            <person name="Muzny D.M."/>
            <person name="Gibbs R.A."/>
            <person name="Richards S."/>
        </authorList>
    </citation>
    <scope>NUCLEOTIDE SEQUENCE</scope>
    <source>
        <strain evidence="12">HAZT.00-mixed</strain>
        <tissue evidence="12">Whole organism</tissue>
    </source>
</reference>
<dbReference type="GO" id="GO:0042853">
    <property type="term" value="P:L-alanine catabolic process"/>
    <property type="evidence" value="ECO:0007669"/>
    <property type="project" value="UniProtKB-UniPathway"/>
</dbReference>
<feature type="signal peptide" evidence="10">
    <location>
        <begin position="1"/>
        <end position="32"/>
    </location>
</feature>
<comment type="similarity">
    <text evidence="7">Belongs to the class-I pyridoxal-phosphate-dependent aminotransferase family. Alanine aminotransferase subfamily.</text>
</comment>
<dbReference type="SUPFAM" id="SSF53383">
    <property type="entry name" value="PLP-dependent transferases"/>
    <property type="match status" value="1"/>
</dbReference>
<name>A0A6A0H4E2_HYAAZ</name>
<dbReference type="CDD" id="cd00609">
    <property type="entry name" value="AAT_like"/>
    <property type="match status" value="1"/>
</dbReference>
<evidence type="ECO:0000256" key="3">
    <source>
        <dbReference type="ARBA" id="ARBA00022576"/>
    </source>
</evidence>
<comment type="catalytic activity">
    <reaction evidence="9">
        <text>L-alanine + 2-oxoglutarate = pyruvate + L-glutamate</text>
        <dbReference type="Rhea" id="RHEA:19453"/>
        <dbReference type="ChEBI" id="CHEBI:15361"/>
        <dbReference type="ChEBI" id="CHEBI:16810"/>
        <dbReference type="ChEBI" id="CHEBI:29985"/>
        <dbReference type="ChEBI" id="CHEBI:57972"/>
        <dbReference type="EC" id="2.6.1.2"/>
    </reaction>
</comment>
<evidence type="ECO:0000256" key="1">
    <source>
        <dbReference type="ARBA" id="ARBA00001933"/>
    </source>
</evidence>
<evidence type="ECO:0000256" key="9">
    <source>
        <dbReference type="ARBA" id="ARBA00047412"/>
    </source>
</evidence>
<evidence type="ECO:0000256" key="2">
    <source>
        <dbReference type="ARBA" id="ARBA00011738"/>
    </source>
</evidence>
<gene>
    <name evidence="12" type="ORF">HAZT_HAZT005338</name>
</gene>
<dbReference type="FunFam" id="3.40.640.10:FF:000236">
    <property type="entry name" value="Alanine aminotransferase 2"/>
    <property type="match status" value="1"/>
</dbReference>
<dbReference type="InterPro" id="IPR015421">
    <property type="entry name" value="PyrdxlP-dep_Trfase_major"/>
</dbReference>
<dbReference type="AlphaFoldDB" id="A0A6A0H4E2"/>
<feature type="chain" id="PRO_5025510180" description="alanine transaminase" evidence="10">
    <location>
        <begin position="33"/>
        <end position="338"/>
    </location>
</feature>
<dbReference type="Gene3D" id="1.10.287.1970">
    <property type="match status" value="1"/>
</dbReference>
<dbReference type="InterPro" id="IPR015422">
    <property type="entry name" value="PyrdxlP-dep_Trfase_small"/>
</dbReference>
<feature type="domain" description="Aminotransferase class I/classII large" evidence="11">
    <location>
        <begin position="52"/>
        <end position="199"/>
    </location>
</feature>
<comment type="caution">
    <text evidence="12">The sequence shown here is derived from an EMBL/GenBank/DDBJ whole genome shotgun (WGS) entry which is preliminary data.</text>
</comment>
<dbReference type="OrthoDB" id="1732682at2759"/>
<organism evidence="12">
    <name type="scientific">Hyalella azteca</name>
    <name type="common">Amphipod</name>
    <dbReference type="NCBI Taxonomy" id="294128"/>
    <lineage>
        <taxon>Eukaryota</taxon>
        <taxon>Metazoa</taxon>
        <taxon>Ecdysozoa</taxon>
        <taxon>Arthropoda</taxon>
        <taxon>Crustacea</taxon>
        <taxon>Multicrustacea</taxon>
        <taxon>Malacostraca</taxon>
        <taxon>Eumalacostraca</taxon>
        <taxon>Peracarida</taxon>
        <taxon>Amphipoda</taxon>
        <taxon>Senticaudata</taxon>
        <taxon>Talitrida</taxon>
        <taxon>Talitroidea</taxon>
        <taxon>Hyalellidae</taxon>
        <taxon>Hyalella</taxon>
    </lineage>
</organism>
<dbReference type="UniPathway" id="UPA00528">
    <property type="reaction ID" value="UER00586"/>
</dbReference>
<keyword evidence="10" id="KW-0732">Signal</keyword>
<evidence type="ECO:0000256" key="5">
    <source>
        <dbReference type="ARBA" id="ARBA00022898"/>
    </source>
</evidence>